<dbReference type="InterPro" id="IPR031167">
    <property type="entry name" value="G_OBG"/>
</dbReference>
<evidence type="ECO:0000313" key="6">
    <source>
        <dbReference type="Proteomes" id="UP000769528"/>
    </source>
</evidence>
<dbReference type="InterPro" id="IPR045086">
    <property type="entry name" value="OBG_GTPase"/>
</dbReference>
<dbReference type="PROSITE" id="PS51883">
    <property type="entry name" value="OBG"/>
    <property type="match status" value="1"/>
</dbReference>
<dbReference type="GO" id="GO:0005525">
    <property type="term" value="F:GTP binding"/>
    <property type="evidence" value="ECO:0007669"/>
    <property type="project" value="UniProtKB-KW"/>
</dbReference>
<dbReference type="AlphaFoldDB" id="A0A9P8PN06"/>
<feature type="domain" description="OBG-type G" evidence="3">
    <location>
        <begin position="360"/>
        <end position="527"/>
    </location>
</feature>
<dbReference type="PRINTS" id="PR00326">
    <property type="entry name" value="GTP1OBG"/>
</dbReference>
<accession>A0A9P8PN06</accession>
<dbReference type="InterPro" id="IPR027417">
    <property type="entry name" value="P-loop_NTPase"/>
</dbReference>
<dbReference type="SUPFAM" id="SSF52540">
    <property type="entry name" value="P-loop containing nucleoside triphosphate hydrolases"/>
    <property type="match status" value="1"/>
</dbReference>
<dbReference type="PROSITE" id="PS51710">
    <property type="entry name" value="G_OBG"/>
    <property type="match status" value="1"/>
</dbReference>
<evidence type="ECO:0000259" key="4">
    <source>
        <dbReference type="PROSITE" id="PS51883"/>
    </source>
</evidence>
<evidence type="ECO:0000259" key="3">
    <source>
        <dbReference type="PROSITE" id="PS51710"/>
    </source>
</evidence>
<evidence type="ECO:0008006" key="7">
    <source>
        <dbReference type="Google" id="ProtNLM"/>
    </source>
</evidence>
<keyword evidence="6" id="KW-1185">Reference proteome</keyword>
<dbReference type="CDD" id="cd01898">
    <property type="entry name" value="Obg"/>
    <property type="match status" value="1"/>
</dbReference>
<dbReference type="GO" id="GO:0003924">
    <property type="term" value="F:GTPase activity"/>
    <property type="evidence" value="ECO:0007669"/>
    <property type="project" value="InterPro"/>
</dbReference>
<evidence type="ECO:0000256" key="2">
    <source>
        <dbReference type="ARBA" id="ARBA00023134"/>
    </source>
</evidence>
<evidence type="ECO:0000256" key="1">
    <source>
        <dbReference type="ARBA" id="ARBA00022741"/>
    </source>
</evidence>
<dbReference type="OrthoDB" id="347018at2759"/>
<evidence type="ECO:0000313" key="5">
    <source>
        <dbReference type="EMBL" id="KAH3674204.1"/>
    </source>
</evidence>
<proteinExistence type="predicted"/>
<feature type="domain" description="Obg" evidence="4">
    <location>
        <begin position="113"/>
        <end position="359"/>
    </location>
</feature>
<dbReference type="GO" id="GO:0042254">
    <property type="term" value="P:ribosome biogenesis"/>
    <property type="evidence" value="ECO:0007669"/>
    <property type="project" value="UniProtKB-UniRule"/>
</dbReference>
<dbReference type="InterPro" id="IPR006169">
    <property type="entry name" value="GTP1_OBG_dom"/>
</dbReference>
<dbReference type="Pfam" id="PF01018">
    <property type="entry name" value="GTP1_OBG"/>
    <property type="match status" value="1"/>
</dbReference>
<dbReference type="PANTHER" id="PTHR11702">
    <property type="entry name" value="DEVELOPMENTALLY REGULATED GTP-BINDING PROTEIN-RELATED"/>
    <property type="match status" value="1"/>
</dbReference>
<dbReference type="InterPro" id="IPR006073">
    <property type="entry name" value="GTP-bd"/>
</dbReference>
<protein>
    <recommendedName>
        <fullName evidence="7">GTPase MTG2, mitochondrial</fullName>
    </recommendedName>
</protein>
<dbReference type="EMBL" id="JAEUBF010000905">
    <property type="protein sequence ID" value="KAH3674204.1"/>
    <property type="molecule type" value="Genomic_DNA"/>
</dbReference>
<dbReference type="Proteomes" id="UP000769528">
    <property type="component" value="Unassembled WGS sequence"/>
</dbReference>
<gene>
    <name evidence="5" type="ORF">WICMUC_003446</name>
</gene>
<reference evidence="5" key="2">
    <citation type="submission" date="2021-01" db="EMBL/GenBank/DDBJ databases">
        <authorList>
            <person name="Schikora-Tamarit M.A."/>
        </authorList>
    </citation>
    <scope>NUCLEOTIDE SEQUENCE</scope>
    <source>
        <strain evidence="5">CBS6341</strain>
    </source>
</reference>
<organism evidence="5 6">
    <name type="scientific">Wickerhamomyces mucosus</name>
    <dbReference type="NCBI Taxonomy" id="1378264"/>
    <lineage>
        <taxon>Eukaryota</taxon>
        <taxon>Fungi</taxon>
        <taxon>Dikarya</taxon>
        <taxon>Ascomycota</taxon>
        <taxon>Saccharomycotina</taxon>
        <taxon>Saccharomycetes</taxon>
        <taxon>Phaffomycetales</taxon>
        <taxon>Wickerhamomycetaceae</taxon>
        <taxon>Wickerhamomyces</taxon>
    </lineage>
</organism>
<name>A0A9P8PN06_9ASCO</name>
<reference evidence="5" key="1">
    <citation type="journal article" date="2021" name="Open Biol.">
        <title>Shared evolutionary footprints suggest mitochondrial oxidative damage underlies multiple complex I losses in fungi.</title>
        <authorList>
            <person name="Schikora-Tamarit M.A."/>
            <person name="Marcet-Houben M."/>
            <person name="Nosek J."/>
            <person name="Gabaldon T."/>
        </authorList>
    </citation>
    <scope>NUCLEOTIDE SEQUENCE</scope>
    <source>
        <strain evidence="5">CBS6341</strain>
    </source>
</reference>
<comment type="caution">
    <text evidence="5">The sequence shown here is derived from an EMBL/GenBank/DDBJ whole genome shotgun (WGS) entry which is preliminary data.</text>
</comment>
<keyword evidence="1" id="KW-0547">Nucleotide-binding</keyword>
<keyword evidence="2" id="KW-0342">GTP-binding</keyword>
<dbReference type="Gene3D" id="3.40.50.300">
    <property type="entry name" value="P-loop containing nucleotide triphosphate hydrolases"/>
    <property type="match status" value="1"/>
</dbReference>
<sequence length="529" mass="59098">MLKFKNSAKNLIAVTRTTYSRYYSTLEPAEHAPGQEENEAWLTSLENSNFDENFYFKKISNEKPKEYQKTPYRFINEDTDTGIMNINLLINTQTIKSSPYSSLSARQRPKAESNFSDVRVLKLSSGNGGNGSISFFRDAGRSIGPPDGGDGGQGGSIYIQAIEGLTSLNKLKQSYRAGDGEKGQQRQLDGATGKDILINVPVGTIVKWIPDPLILKEQGKEVQDYIEYPVEARGETMEDYDPKFIQIRRDDYKVGEGWLFKDNDKTEEWHKDKEFFNTLNMKVSKYDEKIIKEEEVGDLFPLHGLDLSQPSPAPILLLKGGTGGLGNMHFLTNDVRNPRFCKKGRKHLQGHFLFELKLLADLGLVGLPNAGKSTLLRAISNARPRVGHWEFTTLQPTIGTISLGFDKDSFTVADIPGLIKGASQNKGMGIDFLRHVERSGGLVFVISLGNNDPVADFEVLLNEMGERVQNKNILVAATKADLENTQERFVKLKEFVEKQNGWKIIPVSAQNQENIENLILLMGECAGKL</sequence>
<dbReference type="Pfam" id="PF01926">
    <property type="entry name" value="MMR_HSR1"/>
    <property type="match status" value="1"/>
</dbReference>
<dbReference type="GO" id="GO:0005739">
    <property type="term" value="C:mitochondrion"/>
    <property type="evidence" value="ECO:0007669"/>
    <property type="project" value="TreeGrafter"/>
</dbReference>
<dbReference type="SUPFAM" id="SSF82051">
    <property type="entry name" value="Obg GTP-binding protein N-terminal domain"/>
    <property type="match status" value="1"/>
</dbReference>
<dbReference type="InterPro" id="IPR036726">
    <property type="entry name" value="GTP1_OBG_dom_sf"/>
</dbReference>
<dbReference type="Gene3D" id="2.70.210.12">
    <property type="entry name" value="GTP1/OBG domain"/>
    <property type="match status" value="1"/>
</dbReference>
<dbReference type="PANTHER" id="PTHR11702:SF31">
    <property type="entry name" value="MITOCHONDRIAL RIBOSOME-ASSOCIATED GTPASE 2"/>
    <property type="match status" value="1"/>
</dbReference>